<dbReference type="EMBL" id="WHJE01000010">
    <property type="protein sequence ID" value="KAE8765456.1"/>
    <property type="molecule type" value="Genomic_DNA"/>
</dbReference>
<dbReference type="GO" id="GO:0005886">
    <property type="term" value="C:plasma membrane"/>
    <property type="evidence" value="ECO:0007669"/>
    <property type="project" value="UniProtKB-SubCell"/>
</dbReference>
<evidence type="ECO:0000256" key="5">
    <source>
        <dbReference type="ARBA" id="ARBA00022989"/>
    </source>
</evidence>
<dbReference type="Proteomes" id="UP000451860">
    <property type="component" value="Unassembled WGS sequence"/>
</dbReference>
<keyword evidence="4 7" id="KW-0812">Transmembrane</keyword>
<dbReference type="GO" id="GO:0008961">
    <property type="term" value="F:phosphatidylglycerol-prolipoprotein diacylglyceryl transferase activity"/>
    <property type="evidence" value="ECO:0007669"/>
    <property type="project" value="UniProtKB-UniRule"/>
</dbReference>
<feature type="binding site" evidence="7">
    <location>
        <position position="144"/>
    </location>
    <ligand>
        <name>a 1,2-diacyl-sn-glycero-3-phospho-(1'-sn-glycerol)</name>
        <dbReference type="ChEBI" id="CHEBI:64716"/>
    </ligand>
</feature>
<name>A0A7J5UST0_9MICO</name>
<keyword evidence="6 7" id="KW-0472">Membrane</keyword>
<comment type="subcellular location">
    <subcellularLocation>
        <location evidence="7">Cell membrane</location>
        <topology evidence="7">Multi-pass membrane protein</topology>
    </subcellularLocation>
</comment>
<protein>
    <recommendedName>
        <fullName evidence="7">Phosphatidylglycerol--prolipoprotein diacylglyceryl transferase</fullName>
        <ecNumber evidence="7">2.5.1.145</ecNumber>
    </recommendedName>
</protein>
<gene>
    <name evidence="7" type="primary">lgt</name>
    <name evidence="9" type="ORF">GB883_04010</name>
</gene>
<feature type="transmembrane region" description="Helical" evidence="7">
    <location>
        <begin position="24"/>
        <end position="42"/>
    </location>
</feature>
<comment type="function">
    <text evidence="7">Catalyzes the transfer of the diacylglyceryl group from phosphatidylglycerol to the sulfhydryl group of the N-terminal cysteine of a prolipoprotein, the first step in the formation of mature lipoproteins.</text>
</comment>
<dbReference type="HAMAP" id="MF_01147">
    <property type="entry name" value="Lgt"/>
    <property type="match status" value="1"/>
</dbReference>
<comment type="caution">
    <text evidence="9">The sequence shown here is derived from an EMBL/GenBank/DDBJ whole genome shotgun (WGS) entry which is preliminary data.</text>
</comment>
<keyword evidence="9" id="KW-0449">Lipoprotein</keyword>
<dbReference type="GO" id="GO:0042158">
    <property type="term" value="P:lipoprotein biosynthetic process"/>
    <property type="evidence" value="ECO:0007669"/>
    <property type="project" value="UniProtKB-UniRule"/>
</dbReference>
<proteinExistence type="inferred from homology"/>
<evidence type="ECO:0000256" key="3">
    <source>
        <dbReference type="ARBA" id="ARBA00022679"/>
    </source>
</evidence>
<dbReference type="NCBIfam" id="TIGR00544">
    <property type="entry name" value="lgt"/>
    <property type="match status" value="1"/>
</dbReference>
<feature type="transmembrane region" description="Helical" evidence="7">
    <location>
        <begin position="245"/>
        <end position="263"/>
    </location>
</feature>
<keyword evidence="5 7" id="KW-1133">Transmembrane helix</keyword>
<feature type="transmembrane region" description="Helical" evidence="7">
    <location>
        <begin position="125"/>
        <end position="143"/>
    </location>
</feature>
<dbReference type="PANTHER" id="PTHR30589">
    <property type="entry name" value="PROLIPOPROTEIN DIACYLGLYCERYL TRANSFERASE"/>
    <property type="match status" value="1"/>
</dbReference>
<feature type="transmembrane region" description="Helical" evidence="7">
    <location>
        <begin position="94"/>
        <end position="118"/>
    </location>
</feature>
<feature type="region of interest" description="Disordered" evidence="8">
    <location>
        <begin position="274"/>
        <end position="373"/>
    </location>
</feature>
<evidence type="ECO:0000313" key="10">
    <source>
        <dbReference type="Proteomes" id="UP000451860"/>
    </source>
</evidence>
<keyword evidence="2 7" id="KW-1003">Cell membrane</keyword>
<reference evidence="9 10" key="1">
    <citation type="submission" date="2019-10" db="EMBL/GenBank/DDBJ databases">
        <title>Georgenia wutianyii sp. nov. and Georgenia yuyongxinii sp. nov. isolated from plateau pika (Ochotona curzoniae) in the Qinghai-Tibet plateau of China.</title>
        <authorList>
            <person name="Tian Z."/>
        </authorList>
    </citation>
    <scope>NUCLEOTIDE SEQUENCE [LARGE SCALE GENOMIC DNA]</scope>
    <source>
        <strain evidence="9 10">DSM 21501</strain>
    </source>
</reference>
<dbReference type="PANTHER" id="PTHR30589:SF0">
    <property type="entry name" value="PHOSPHATIDYLGLYCEROL--PROLIPOPROTEIN DIACYLGLYCERYL TRANSFERASE"/>
    <property type="match status" value="1"/>
</dbReference>
<dbReference type="InterPro" id="IPR001640">
    <property type="entry name" value="Lgt"/>
</dbReference>
<evidence type="ECO:0000256" key="4">
    <source>
        <dbReference type="ARBA" id="ARBA00022692"/>
    </source>
</evidence>
<dbReference type="Pfam" id="PF01790">
    <property type="entry name" value="LGT"/>
    <property type="match status" value="1"/>
</dbReference>
<keyword evidence="3 7" id="KW-0808">Transferase</keyword>
<feature type="transmembrane region" description="Helical" evidence="7">
    <location>
        <begin position="54"/>
        <end position="74"/>
    </location>
</feature>
<sequence>MTSAVLAALPSPPQGVWQLGPLPVRAYALAILLGGVAAWWILDRRYTAKGGPKDTAIDVVFWMVPFGIVGARLYHVFTTPEPYFGPGGNPWNAFAIWNGGLGIWGAVALGAVGAWLGLRRRGLRLAPFADALAPGLLVAQAIGRLGNYFNQELYGKPTTLPWGLQIDDAHLVPGYPSGTLFHPTFLYELVWNLAMVGVLVWAERRFRLRHGRVFWLYVMLYTLGRVWIEHLRIDTAEIVLGLRLNVWTSILIFLVALALFVVIGRRTRGVPENLWLPGREPVDEAVPGADDGQAPTPTGTVAAERPAPASASEDGQDARAPGDASAPGAADAADSAAGGPQASDGERLASTARSADDEHVPSAPADEDVPGRA</sequence>
<accession>A0A7J5UST0</accession>
<dbReference type="PROSITE" id="PS01311">
    <property type="entry name" value="LGT"/>
    <property type="match status" value="1"/>
</dbReference>
<dbReference type="AlphaFoldDB" id="A0A7J5UST0"/>
<dbReference type="OrthoDB" id="871140at2"/>
<evidence type="ECO:0000256" key="1">
    <source>
        <dbReference type="ARBA" id="ARBA00007150"/>
    </source>
</evidence>
<keyword evidence="9" id="KW-0328">Glycosyltransferase</keyword>
<comment type="catalytic activity">
    <reaction evidence="7">
        <text>L-cysteinyl-[prolipoprotein] + a 1,2-diacyl-sn-glycero-3-phospho-(1'-sn-glycerol) = an S-1,2-diacyl-sn-glyceryl-L-cysteinyl-[prolipoprotein] + sn-glycerol 1-phosphate + H(+)</text>
        <dbReference type="Rhea" id="RHEA:56712"/>
        <dbReference type="Rhea" id="RHEA-COMP:14679"/>
        <dbReference type="Rhea" id="RHEA-COMP:14680"/>
        <dbReference type="ChEBI" id="CHEBI:15378"/>
        <dbReference type="ChEBI" id="CHEBI:29950"/>
        <dbReference type="ChEBI" id="CHEBI:57685"/>
        <dbReference type="ChEBI" id="CHEBI:64716"/>
        <dbReference type="ChEBI" id="CHEBI:140658"/>
        <dbReference type="EC" id="2.5.1.145"/>
    </reaction>
</comment>
<evidence type="ECO:0000256" key="8">
    <source>
        <dbReference type="SAM" id="MobiDB-lite"/>
    </source>
</evidence>
<organism evidence="9 10">
    <name type="scientific">Georgenia thermotolerans</name>
    <dbReference type="NCBI Taxonomy" id="527326"/>
    <lineage>
        <taxon>Bacteria</taxon>
        <taxon>Bacillati</taxon>
        <taxon>Actinomycetota</taxon>
        <taxon>Actinomycetes</taxon>
        <taxon>Micrococcales</taxon>
        <taxon>Bogoriellaceae</taxon>
        <taxon>Georgenia</taxon>
    </lineage>
</organism>
<feature type="transmembrane region" description="Helical" evidence="7">
    <location>
        <begin position="214"/>
        <end position="233"/>
    </location>
</feature>
<evidence type="ECO:0000256" key="7">
    <source>
        <dbReference type="HAMAP-Rule" id="MF_01147"/>
    </source>
</evidence>
<comment type="pathway">
    <text evidence="7">Protein modification; lipoprotein biosynthesis (diacylglyceryl transfer).</text>
</comment>
<evidence type="ECO:0000313" key="9">
    <source>
        <dbReference type="EMBL" id="KAE8765456.1"/>
    </source>
</evidence>
<evidence type="ECO:0000256" key="6">
    <source>
        <dbReference type="ARBA" id="ARBA00023136"/>
    </source>
</evidence>
<comment type="similarity">
    <text evidence="1 7">Belongs to the Lgt family.</text>
</comment>
<feature type="transmembrane region" description="Helical" evidence="7">
    <location>
        <begin position="185"/>
        <end position="202"/>
    </location>
</feature>
<dbReference type="EC" id="2.5.1.145" evidence="7"/>
<evidence type="ECO:0000256" key="2">
    <source>
        <dbReference type="ARBA" id="ARBA00022475"/>
    </source>
</evidence>
<dbReference type="UniPathway" id="UPA00664"/>
<keyword evidence="10" id="KW-1185">Reference proteome</keyword>
<feature type="compositionally biased region" description="Low complexity" evidence="8">
    <location>
        <begin position="302"/>
        <end position="343"/>
    </location>
</feature>